<comment type="subcellular location">
    <subcellularLocation>
        <location evidence="1">Nucleus</location>
        <location evidence="1">Nucleolus</location>
    </subcellularLocation>
</comment>
<gene>
    <name evidence="5" type="ORF">PHAECO_LOCUS5952</name>
</gene>
<keyword evidence="4" id="KW-0539">Nucleus</keyword>
<evidence type="ECO:0000256" key="1">
    <source>
        <dbReference type="ARBA" id="ARBA00004604"/>
    </source>
</evidence>
<evidence type="ECO:0000313" key="5">
    <source>
        <dbReference type="EMBL" id="CAG9818798.1"/>
    </source>
</evidence>
<evidence type="ECO:0000256" key="3">
    <source>
        <dbReference type="ARBA" id="ARBA00015522"/>
    </source>
</evidence>
<dbReference type="EMBL" id="OU896708">
    <property type="protein sequence ID" value="CAG9818798.1"/>
    <property type="molecule type" value="Genomic_DNA"/>
</dbReference>
<organism evidence="5 6">
    <name type="scientific">Phaedon cochleariae</name>
    <name type="common">Mustard beetle</name>
    <dbReference type="NCBI Taxonomy" id="80249"/>
    <lineage>
        <taxon>Eukaryota</taxon>
        <taxon>Metazoa</taxon>
        <taxon>Ecdysozoa</taxon>
        <taxon>Arthropoda</taxon>
        <taxon>Hexapoda</taxon>
        <taxon>Insecta</taxon>
        <taxon>Pterygota</taxon>
        <taxon>Neoptera</taxon>
        <taxon>Endopterygota</taxon>
        <taxon>Coleoptera</taxon>
        <taxon>Polyphaga</taxon>
        <taxon>Cucujiformia</taxon>
        <taxon>Chrysomeloidea</taxon>
        <taxon>Chrysomelidae</taxon>
        <taxon>Chrysomelinae</taxon>
        <taxon>Chrysomelini</taxon>
        <taxon>Phaedon</taxon>
    </lineage>
</organism>
<dbReference type="PANTHER" id="PTHR13243:SF1">
    <property type="entry name" value="NUCLEOLAR PROTEIN 16"/>
    <property type="match status" value="1"/>
</dbReference>
<sequence length="195" mass="23489">MTKLRKQRRRKVFRHNVNRKRMRNKIFGVGNIGCKEVKNAWENKKSIETNLIEMGLSYDPNKTIKIPKSKTELKAFLKSNKGEWNETQIEEMDMPTRPDKKQVVTILEEEAKAPRQRKIRLPNSIVEWVTYLMNKYGNDFKAMERDKKNYNQETWKQIRQKIRRFLSIPEQCNKYKEDINFSVFDFSEHISDDEL</sequence>
<evidence type="ECO:0000256" key="4">
    <source>
        <dbReference type="ARBA" id="ARBA00023242"/>
    </source>
</evidence>
<dbReference type="AlphaFoldDB" id="A0A9N9SGH1"/>
<reference evidence="5" key="2">
    <citation type="submission" date="2022-10" db="EMBL/GenBank/DDBJ databases">
        <authorList>
            <consortium name="ENA_rothamsted_submissions"/>
            <consortium name="culmorum"/>
            <person name="King R."/>
        </authorList>
    </citation>
    <scope>NUCLEOTIDE SEQUENCE</scope>
</reference>
<evidence type="ECO:0000256" key="2">
    <source>
        <dbReference type="ARBA" id="ARBA00008479"/>
    </source>
</evidence>
<keyword evidence="6" id="KW-1185">Reference proteome</keyword>
<dbReference type="OrthoDB" id="285729at2759"/>
<proteinExistence type="inferred from homology"/>
<reference evidence="5" key="1">
    <citation type="submission" date="2022-01" db="EMBL/GenBank/DDBJ databases">
        <authorList>
            <person name="King R."/>
        </authorList>
    </citation>
    <scope>NUCLEOTIDE SEQUENCE</scope>
</reference>
<name>A0A9N9SGH1_PHACE</name>
<dbReference type="GO" id="GO:0042273">
    <property type="term" value="P:ribosomal large subunit biogenesis"/>
    <property type="evidence" value="ECO:0007669"/>
    <property type="project" value="TreeGrafter"/>
</dbReference>
<dbReference type="Proteomes" id="UP001153737">
    <property type="component" value="Chromosome 2"/>
</dbReference>
<comment type="similarity">
    <text evidence="2">Belongs to the NOP16 family.</text>
</comment>
<evidence type="ECO:0000313" key="6">
    <source>
        <dbReference type="Proteomes" id="UP001153737"/>
    </source>
</evidence>
<protein>
    <recommendedName>
        <fullName evidence="3">Nucleolar protein 16</fullName>
    </recommendedName>
</protein>
<dbReference type="InterPro" id="IPR019002">
    <property type="entry name" value="Ribosome_biogenesis_Nop16"/>
</dbReference>
<dbReference type="Pfam" id="PF09420">
    <property type="entry name" value="Nop16"/>
    <property type="match status" value="1"/>
</dbReference>
<dbReference type="PANTHER" id="PTHR13243">
    <property type="entry name" value="HSPC111 PROTEIN-RELATED"/>
    <property type="match status" value="1"/>
</dbReference>
<dbReference type="GO" id="GO:0005730">
    <property type="term" value="C:nucleolus"/>
    <property type="evidence" value="ECO:0007669"/>
    <property type="project" value="UniProtKB-SubCell"/>
</dbReference>
<accession>A0A9N9SGH1</accession>